<protein>
    <submittedName>
        <fullName evidence="2">DUF1732 domain-containing protein</fullName>
    </submittedName>
</protein>
<gene>
    <name evidence="2" type="ORF">IAB16_03835</name>
</gene>
<dbReference type="PANTHER" id="PTHR30636">
    <property type="entry name" value="UPF0701 PROTEIN YICC"/>
    <property type="match status" value="1"/>
</dbReference>
<reference evidence="2" key="1">
    <citation type="submission" date="2020-10" db="EMBL/GenBank/DDBJ databases">
        <authorList>
            <person name="Gilroy R."/>
        </authorList>
    </citation>
    <scope>NUCLEOTIDE SEQUENCE</scope>
    <source>
        <strain evidence="2">517</strain>
    </source>
</reference>
<feature type="non-terminal residue" evidence="2">
    <location>
        <position position="1"/>
    </location>
</feature>
<evidence type="ECO:0000259" key="1">
    <source>
        <dbReference type="Pfam" id="PF08340"/>
    </source>
</evidence>
<evidence type="ECO:0000313" key="3">
    <source>
        <dbReference type="Proteomes" id="UP000727857"/>
    </source>
</evidence>
<comment type="caution">
    <text evidence="2">The sequence shown here is derived from an EMBL/GenBank/DDBJ whole genome shotgun (WGS) entry which is preliminary data.</text>
</comment>
<feature type="domain" description="Endoribonuclease YicC-like C-terminal" evidence="1">
    <location>
        <begin position="1"/>
        <end position="78"/>
    </location>
</feature>
<dbReference type="GO" id="GO:0004521">
    <property type="term" value="F:RNA endonuclease activity"/>
    <property type="evidence" value="ECO:0007669"/>
    <property type="project" value="InterPro"/>
</dbReference>
<dbReference type="Proteomes" id="UP000727857">
    <property type="component" value="Unassembled WGS sequence"/>
</dbReference>
<evidence type="ECO:0000313" key="2">
    <source>
        <dbReference type="EMBL" id="MBO8424126.1"/>
    </source>
</evidence>
<dbReference type="InterPro" id="IPR005229">
    <property type="entry name" value="YicC/YloC-like"/>
</dbReference>
<dbReference type="AlphaFoldDB" id="A0A940DG76"/>
<organism evidence="2 3">
    <name type="scientific">Candidatus Stercoripulliclostridium pullicola</name>
    <dbReference type="NCBI Taxonomy" id="2840953"/>
    <lineage>
        <taxon>Bacteria</taxon>
        <taxon>Bacillati</taxon>
        <taxon>Bacillota</taxon>
        <taxon>Clostridia</taxon>
        <taxon>Eubacteriales</taxon>
        <taxon>Candidatus Stercoripulliclostridium</taxon>
    </lineage>
</organism>
<proteinExistence type="predicted"/>
<dbReference type="Pfam" id="PF08340">
    <property type="entry name" value="YicC-like_C"/>
    <property type="match status" value="1"/>
</dbReference>
<dbReference type="PANTHER" id="PTHR30636:SF3">
    <property type="entry name" value="UPF0701 PROTEIN YICC"/>
    <property type="match status" value="1"/>
</dbReference>
<sequence length="78" mass="8982">DRANIDEELTRLTSHIANYREILDEGGAVGKKLDFLTQEAKREVNTIGSKCNDLQITRLVLQLKNEIEMVREQIQNLE</sequence>
<name>A0A940DG76_9FIRM</name>
<accession>A0A940DG76</accession>
<dbReference type="InterPro" id="IPR013551">
    <property type="entry name" value="YicC-like_C"/>
</dbReference>
<dbReference type="EMBL" id="JADINF010000096">
    <property type="protein sequence ID" value="MBO8424126.1"/>
    <property type="molecule type" value="Genomic_DNA"/>
</dbReference>
<reference evidence="2" key="2">
    <citation type="journal article" date="2021" name="PeerJ">
        <title>Extensive microbial diversity within the chicken gut microbiome revealed by metagenomics and culture.</title>
        <authorList>
            <person name="Gilroy R."/>
            <person name="Ravi A."/>
            <person name="Getino M."/>
            <person name="Pursley I."/>
            <person name="Horton D.L."/>
            <person name="Alikhan N.F."/>
            <person name="Baker D."/>
            <person name="Gharbi K."/>
            <person name="Hall N."/>
            <person name="Watson M."/>
            <person name="Adriaenssens E.M."/>
            <person name="Foster-Nyarko E."/>
            <person name="Jarju S."/>
            <person name="Secka A."/>
            <person name="Antonio M."/>
            <person name="Oren A."/>
            <person name="Chaudhuri R.R."/>
            <person name="La Ragione R."/>
            <person name="Hildebrand F."/>
            <person name="Pallen M.J."/>
        </authorList>
    </citation>
    <scope>NUCLEOTIDE SEQUENCE</scope>
    <source>
        <strain evidence="2">517</strain>
    </source>
</reference>